<proteinExistence type="predicted"/>
<accession>A0A0F9PAB2</accession>
<comment type="caution">
    <text evidence="2">The sequence shown here is derived from an EMBL/GenBank/DDBJ whole genome shotgun (WGS) entry which is preliminary data.</text>
</comment>
<dbReference type="AlphaFoldDB" id="A0A0F9PAB2"/>
<gene>
    <name evidence="2" type="ORF">LCGC14_0925230</name>
</gene>
<name>A0A0F9PAB2_9ZZZZ</name>
<organism evidence="2">
    <name type="scientific">marine sediment metagenome</name>
    <dbReference type="NCBI Taxonomy" id="412755"/>
    <lineage>
        <taxon>unclassified sequences</taxon>
        <taxon>metagenomes</taxon>
        <taxon>ecological metagenomes</taxon>
    </lineage>
</organism>
<reference evidence="2" key="1">
    <citation type="journal article" date="2015" name="Nature">
        <title>Complex archaea that bridge the gap between prokaryotes and eukaryotes.</title>
        <authorList>
            <person name="Spang A."/>
            <person name="Saw J.H."/>
            <person name="Jorgensen S.L."/>
            <person name="Zaremba-Niedzwiedzka K."/>
            <person name="Martijn J."/>
            <person name="Lind A.E."/>
            <person name="van Eijk R."/>
            <person name="Schleper C."/>
            <person name="Guy L."/>
            <person name="Ettema T.J."/>
        </authorList>
    </citation>
    <scope>NUCLEOTIDE SEQUENCE</scope>
</reference>
<keyword evidence="1" id="KW-1133">Transmembrane helix</keyword>
<feature type="transmembrane region" description="Helical" evidence="1">
    <location>
        <begin position="21"/>
        <end position="40"/>
    </location>
</feature>
<evidence type="ECO:0000313" key="2">
    <source>
        <dbReference type="EMBL" id="KKN21437.1"/>
    </source>
</evidence>
<evidence type="ECO:0000256" key="1">
    <source>
        <dbReference type="SAM" id="Phobius"/>
    </source>
</evidence>
<dbReference type="EMBL" id="LAZR01003147">
    <property type="protein sequence ID" value="KKN21437.1"/>
    <property type="molecule type" value="Genomic_DNA"/>
</dbReference>
<sequence>MSRIKLMWGKVELWTGRAIRALERIGMILFGVAVFFSAVSWTVDKLQGENEVLVYVIGIPLVAGPFIRFLRWVEPELFR</sequence>
<keyword evidence="1" id="KW-0812">Transmembrane</keyword>
<keyword evidence="1" id="KW-0472">Membrane</keyword>
<protein>
    <submittedName>
        <fullName evidence="2">Uncharacterized protein</fullName>
    </submittedName>
</protein>
<feature type="transmembrane region" description="Helical" evidence="1">
    <location>
        <begin position="52"/>
        <end position="70"/>
    </location>
</feature>